<evidence type="ECO:0000313" key="2">
    <source>
        <dbReference type="Proteomes" id="UP000214684"/>
    </source>
</evidence>
<dbReference type="Proteomes" id="UP000214684">
    <property type="component" value="Unassembled WGS sequence"/>
</dbReference>
<sequence>MKNTLFLIVLNTFFCYSVYSQGSQYEENPFKEARINYFKQTILVFNEYLDTDNGSFNTTDIRLIMPIGDKSWNIRADLLLVSTNTAGLNKTGPGDFSFGATYIPYINKKRGIAIRTRIITNSANDPKLGSGKWIVVPALFYGQFIGSNRRFLWFSSLEHQSSFAGSANRNTINTSIFENLVIHYFGKNWIGSDVAFRYNTTLNSFQNNAYLELGRKITPSNLAYIHPSVAFGGKKAYNYGLEAGILILF</sequence>
<protein>
    <submittedName>
        <fullName evidence="1">Lipid A phosphoethanolamine transferase</fullName>
    </submittedName>
</protein>
<dbReference type="GO" id="GO:0016740">
    <property type="term" value="F:transferase activity"/>
    <property type="evidence" value="ECO:0007669"/>
    <property type="project" value="UniProtKB-KW"/>
</dbReference>
<dbReference type="OrthoDB" id="1372524at2"/>
<reference evidence="1 2" key="1">
    <citation type="submission" date="2016-11" db="EMBL/GenBank/DDBJ databases">
        <title>Whole genomes of Flavobacteriaceae.</title>
        <authorList>
            <person name="Stine C."/>
            <person name="Li C."/>
            <person name="Tadesse D."/>
        </authorList>
    </citation>
    <scope>NUCLEOTIDE SEQUENCE [LARGE SCALE GENOMIC DNA]</scope>
    <source>
        <strain evidence="1 2">DSM 24704</strain>
    </source>
</reference>
<dbReference type="RefSeq" id="WP_089479524.1">
    <property type="nucleotide sequence ID" value="NZ_MUGS01000015.1"/>
</dbReference>
<dbReference type="EMBL" id="MUGS01000015">
    <property type="protein sequence ID" value="OXG06582.1"/>
    <property type="molecule type" value="Genomic_DNA"/>
</dbReference>
<name>A0A227P9Y9_9FLAO</name>
<accession>A0A227P9Y9</accession>
<dbReference type="AlphaFoldDB" id="A0A227P9Y9"/>
<comment type="caution">
    <text evidence="1">The sequence shown here is derived from an EMBL/GenBank/DDBJ whole genome shotgun (WGS) entry which is preliminary data.</text>
</comment>
<proteinExistence type="predicted"/>
<keyword evidence="1" id="KW-0808">Transferase</keyword>
<evidence type="ECO:0000313" key="1">
    <source>
        <dbReference type="EMBL" id="OXG06582.1"/>
    </source>
</evidence>
<keyword evidence="2" id="KW-1185">Reference proteome</keyword>
<gene>
    <name evidence="1" type="ORF">B0A64_10765</name>
</gene>
<organism evidence="1 2">
    <name type="scientific">Flavobacterium araucananum</name>
    <dbReference type="NCBI Taxonomy" id="946678"/>
    <lineage>
        <taxon>Bacteria</taxon>
        <taxon>Pseudomonadati</taxon>
        <taxon>Bacteroidota</taxon>
        <taxon>Flavobacteriia</taxon>
        <taxon>Flavobacteriales</taxon>
        <taxon>Flavobacteriaceae</taxon>
        <taxon>Flavobacterium</taxon>
    </lineage>
</organism>